<dbReference type="EMBL" id="APMY01000118">
    <property type="protein sequence ID" value="EOM74746.1"/>
    <property type="molecule type" value="Genomic_DNA"/>
</dbReference>
<comment type="caution">
    <text evidence="2">The sequence shown here is derived from an EMBL/GenBank/DDBJ whole genome shotgun (WGS) entry which is preliminary data.</text>
</comment>
<feature type="region of interest" description="Disordered" evidence="1">
    <location>
        <begin position="28"/>
        <end position="53"/>
    </location>
</feature>
<name>R7WHW9_9NOCA</name>
<accession>R7WHW9</accession>
<reference evidence="2 3" key="1">
    <citation type="journal article" date="2013" name="Genome Announc.">
        <title>Draft Genome Sequence of Rhodococcus rhodnii Strain LMG5362, a Symbiont of Rhodnius prolixus (Hemiptera, Reduviidae, Triatominae), the Principle Vector of Trypanosoma cruzi.</title>
        <authorList>
            <person name="Pachebat J.A."/>
            <person name="van Keulen G."/>
            <person name="Whitten M.M."/>
            <person name="Girdwood S."/>
            <person name="Del Sol R."/>
            <person name="Dyson P.J."/>
            <person name="Facey P.D."/>
        </authorList>
    </citation>
    <scope>NUCLEOTIDE SEQUENCE [LARGE SCALE GENOMIC DNA]</scope>
    <source>
        <strain evidence="2 3">LMG 5362</strain>
    </source>
</reference>
<organism evidence="2 3">
    <name type="scientific">Rhodococcus rhodnii LMG 5362</name>
    <dbReference type="NCBI Taxonomy" id="1273125"/>
    <lineage>
        <taxon>Bacteria</taxon>
        <taxon>Bacillati</taxon>
        <taxon>Actinomycetota</taxon>
        <taxon>Actinomycetes</taxon>
        <taxon>Mycobacteriales</taxon>
        <taxon>Nocardiaceae</taxon>
        <taxon>Rhodococcus</taxon>
    </lineage>
</organism>
<sequence>MPSPPRKDRTVALRDLALQDLAFRDLALHDPALHEPTPHETPAPRETPAQDALSDAVRALTVASERPARITPSGEVRVDFEFSRYVLAREVDHEESSAADAGRPWLVRVFRAVSGRTSDIELASATAPWLVDAFDAAYTALDTPGGTDPRTV</sequence>
<protein>
    <submittedName>
        <fullName evidence="2">Uncharacterized protein</fullName>
    </submittedName>
</protein>
<dbReference type="Proteomes" id="UP000013525">
    <property type="component" value="Unassembled WGS sequence"/>
</dbReference>
<evidence type="ECO:0000256" key="1">
    <source>
        <dbReference type="SAM" id="MobiDB-lite"/>
    </source>
</evidence>
<keyword evidence="3" id="KW-1185">Reference proteome</keyword>
<dbReference type="AlphaFoldDB" id="R7WHW9"/>
<evidence type="ECO:0000313" key="2">
    <source>
        <dbReference type="EMBL" id="EOM74746.1"/>
    </source>
</evidence>
<evidence type="ECO:0000313" key="3">
    <source>
        <dbReference type="Proteomes" id="UP000013525"/>
    </source>
</evidence>
<proteinExistence type="predicted"/>
<feature type="compositionally biased region" description="Basic and acidic residues" evidence="1">
    <location>
        <begin position="28"/>
        <end position="38"/>
    </location>
</feature>
<dbReference type="PATRIC" id="fig|1273125.3.peg.3718"/>
<gene>
    <name evidence="2" type="ORF">Rrhod_3909</name>
</gene>